<accession>A0A7I9WLJ9</accession>
<evidence type="ECO:0000313" key="1">
    <source>
        <dbReference type="EMBL" id="GFG58523.1"/>
    </source>
</evidence>
<gene>
    <name evidence="1" type="ORF">MMUR_26590</name>
</gene>
<protein>
    <recommendedName>
        <fullName evidence="3">SIR2-like domain-containing protein</fullName>
    </recommendedName>
</protein>
<dbReference type="Pfam" id="PF13289">
    <property type="entry name" value="SIR2_2"/>
    <property type="match status" value="1"/>
</dbReference>
<organism evidence="1 2">
    <name type="scientific">Mycolicibacterium murale</name>
    <dbReference type="NCBI Taxonomy" id="182220"/>
    <lineage>
        <taxon>Bacteria</taxon>
        <taxon>Bacillati</taxon>
        <taxon>Actinomycetota</taxon>
        <taxon>Actinomycetes</taxon>
        <taxon>Mycobacteriales</taxon>
        <taxon>Mycobacteriaceae</taxon>
        <taxon>Mycolicibacterium</taxon>
    </lineage>
</organism>
<dbReference type="EMBL" id="BLKT01000003">
    <property type="protein sequence ID" value="GFG58523.1"/>
    <property type="molecule type" value="Genomic_DNA"/>
</dbReference>
<sequence>MLTSLDFERHEKEGQALRGVVQTLLLTSHLLFVGYSLREKSFLDLAAEVTRVRQKALSPDHTSAGSALSLTRKPGDLNVDHQDLILVSMNGRSFEEGARVLEIFLDRLCWKAASSDEWAAQYLLDVDYATGLTDSEKSLRNALRTFLKTVDMKAKSSAGWPTIAKALRNLGADPES</sequence>
<keyword evidence="2" id="KW-1185">Reference proteome</keyword>
<evidence type="ECO:0000313" key="2">
    <source>
        <dbReference type="Proteomes" id="UP000465241"/>
    </source>
</evidence>
<proteinExistence type="predicted"/>
<name>A0A7I9WLJ9_9MYCO</name>
<reference evidence="1 2" key="1">
    <citation type="journal article" date="2019" name="Emerg. Microbes Infect.">
        <title>Comprehensive subspecies identification of 175 nontuberculous mycobacteria species based on 7547 genomic profiles.</title>
        <authorList>
            <person name="Matsumoto Y."/>
            <person name="Kinjo T."/>
            <person name="Motooka D."/>
            <person name="Nabeya D."/>
            <person name="Jung N."/>
            <person name="Uechi K."/>
            <person name="Horii T."/>
            <person name="Iida T."/>
            <person name="Fujita J."/>
            <person name="Nakamura S."/>
        </authorList>
    </citation>
    <scope>NUCLEOTIDE SEQUENCE [LARGE SCALE GENOMIC DNA]</scope>
    <source>
        <strain evidence="1 2">JCM 13392</strain>
    </source>
</reference>
<dbReference type="AlphaFoldDB" id="A0A7I9WLJ9"/>
<comment type="caution">
    <text evidence="1">The sequence shown here is derived from an EMBL/GenBank/DDBJ whole genome shotgun (WGS) entry which is preliminary data.</text>
</comment>
<dbReference type="Proteomes" id="UP000465241">
    <property type="component" value="Unassembled WGS sequence"/>
</dbReference>
<evidence type="ECO:0008006" key="3">
    <source>
        <dbReference type="Google" id="ProtNLM"/>
    </source>
</evidence>